<dbReference type="GO" id="GO:0000977">
    <property type="term" value="F:RNA polymerase II transcription regulatory region sequence-specific DNA binding"/>
    <property type="evidence" value="ECO:0007669"/>
    <property type="project" value="TreeGrafter"/>
</dbReference>
<dbReference type="PANTHER" id="PTHR24409:SF356">
    <property type="entry name" value="C2H2 FINGER DOMAIN TRANSCRIPTION FACTOR (EUROFUNG)"/>
    <property type="match status" value="1"/>
</dbReference>
<evidence type="ECO:0000256" key="2">
    <source>
        <dbReference type="ARBA" id="ARBA00022737"/>
    </source>
</evidence>
<gene>
    <name evidence="7" type="ORF">QBC47DRAFT_389129</name>
</gene>
<dbReference type="InterPro" id="IPR036236">
    <property type="entry name" value="Znf_C2H2_sf"/>
</dbReference>
<dbReference type="PROSITE" id="PS50157">
    <property type="entry name" value="ZINC_FINGER_C2H2_2"/>
    <property type="match status" value="3"/>
</dbReference>
<keyword evidence="1" id="KW-0479">Metal-binding</keyword>
<comment type="caution">
    <text evidence="7">The sequence shown here is derived from an EMBL/GenBank/DDBJ whole genome shotgun (WGS) entry which is preliminary data.</text>
</comment>
<feature type="domain" description="C2H2-type" evidence="6">
    <location>
        <begin position="38"/>
        <end position="70"/>
    </location>
</feature>
<evidence type="ECO:0000256" key="1">
    <source>
        <dbReference type="ARBA" id="ARBA00022723"/>
    </source>
</evidence>
<protein>
    <recommendedName>
        <fullName evidence="6">C2H2-type domain-containing protein</fullName>
    </recommendedName>
</protein>
<dbReference type="EMBL" id="MU839839">
    <property type="protein sequence ID" value="KAK1752702.1"/>
    <property type="molecule type" value="Genomic_DNA"/>
</dbReference>
<organism evidence="7 8">
    <name type="scientific">Echria macrotheca</name>
    <dbReference type="NCBI Taxonomy" id="438768"/>
    <lineage>
        <taxon>Eukaryota</taxon>
        <taxon>Fungi</taxon>
        <taxon>Dikarya</taxon>
        <taxon>Ascomycota</taxon>
        <taxon>Pezizomycotina</taxon>
        <taxon>Sordariomycetes</taxon>
        <taxon>Sordariomycetidae</taxon>
        <taxon>Sordariales</taxon>
        <taxon>Schizotheciaceae</taxon>
        <taxon>Echria</taxon>
    </lineage>
</organism>
<dbReference type="SMART" id="SM00355">
    <property type="entry name" value="ZnF_C2H2"/>
    <property type="match status" value="6"/>
</dbReference>
<feature type="domain" description="C2H2-type" evidence="6">
    <location>
        <begin position="213"/>
        <end position="237"/>
    </location>
</feature>
<sequence>MSGPISHFECGTCEKAFPAGWRARDNHCNATGHHRPNYECDTCPRWFHCQSACDQHMRAKNHFVHSDNYSDNNNDSVSDDCYTYNPYECRRCYDRFPSDQDRIDHEAEDHRFCNDCDRFFCSGSAAKNHRQSRVHQGQSMKCPFCLNGFVTATGLAHHLESGGCPNGPYLDRAKVWAIVRAKDPNGIISKNLLEYPTTNKYEASGRTWNGYGYECYFCSREFKQLHGLNQHLNSPVHQQALYHCPNRGCGTDFRALASVINHLESETCGFMRFRAVQNKFGQIISSNRRLTFN</sequence>
<keyword evidence="2" id="KW-0677">Repeat</keyword>
<dbReference type="GO" id="GO:0000981">
    <property type="term" value="F:DNA-binding transcription factor activity, RNA polymerase II-specific"/>
    <property type="evidence" value="ECO:0007669"/>
    <property type="project" value="TreeGrafter"/>
</dbReference>
<evidence type="ECO:0000313" key="8">
    <source>
        <dbReference type="Proteomes" id="UP001239445"/>
    </source>
</evidence>
<evidence type="ECO:0000256" key="5">
    <source>
        <dbReference type="PROSITE-ProRule" id="PRU00042"/>
    </source>
</evidence>
<proteinExistence type="predicted"/>
<dbReference type="PANTHER" id="PTHR24409">
    <property type="entry name" value="ZINC FINGER PROTEIN 142"/>
    <property type="match status" value="1"/>
</dbReference>
<feature type="domain" description="C2H2-type" evidence="6">
    <location>
        <begin position="111"/>
        <end position="140"/>
    </location>
</feature>
<dbReference type="GO" id="GO:0005634">
    <property type="term" value="C:nucleus"/>
    <property type="evidence" value="ECO:0007669"/>
    <property type="project" value="TreeGrafter"/>
</dbReference>
<keyword evidence="3 5" id="KW-0863">Zinc-finger</keyword>
<dbReference type="SUPFAM" id="SSF57667">
    <property type="entry name" value="beta-beta-alpha zinc fingers"/>
    <property type="match status" value="1"/>
</dbReference>
<dbReference type="PROSITE" id="PS00028">
    <property type="entry name" value="ZINC_FINGER_C2H2_1"/>
    <property type="match status" value="3"/>
</dbReference>
<dbReference type="AlphaFoldDB" id="A0AAJ0B706"/>
<accession>A0AAJ0B706</accession>
<dbReference type="GO" id="GO:0008270">
    <property type="term" value="F:zinc ion binding"/>
    <property type="evidence" value="ECO:0007669"/>
    <property type="project" value="UniProtKB-KW"/>
</dbReference>
<dbReference type="InterPro" id="IPR013087">
    <property type="entry name" value="Znf_C2H2_type"/>
</dbReference>
<keyword evidence="8" id="KW-1185">Reference proteome</keyword>
<dbReference type="Proteomes" id="UP001239445">
    <property type="component" value="Unassembled WGS sequence"/>
</dbReference>
<evidence type="ECO:0000256" key="3">
    <source>
        <dbReference type="ARBA" id="ARBA00022771"/>
    </source>
</evidence>
<evidence type="ECO:0000259" key="6">
    <source>
        <dbReference type="PROSITE" id="PS50157"/>
    </source>
</evidence>
<keyword evidence="4" id="KW-0862">Zinc</keyword>
<reference evidence="7" key="1">
    <citation type="submission" date="2023-06" db="EMBL/GenBank/DDBJ databases">
        <title>Genome-scale phylogeny and comparative genomics of the fungal order Sordariales.</title>
        <authorList>
            <consortium name="Lawrence Berkeley National Laboratory"/>
            <person name="Hensen N."/>
            <person name="Bonometti L."/>
            <person name="Westerberg I."/>
            <person name="Brannstrom I.O."/>
            <person name="Guillou S."/>
            <person name="Cros-Aarteil S."/>
            <person name="Calhoun S."/>
            <person name="Haridas S."/>
            <person name="Kuo A."/>
            <person name="Mondo S."/>
            <person name="Pangilinan J."/>
            <person name="Riley R."/>
            <person name="Labutti K."/>
            <person name="Andreopoulos B."/>
            <person name="Lipzen A."/>
            <person name="Chen C."/>
            <person name="Yanf M."/>
            <person name="Daum C."/>
            <person name="Ng V."/>
            <person name="Clum A."/>
            <person name="Steindorff A."/>
            <person name="Ohm R."/>
            <person name="Martin F."/>
            <person name="Silar P."/>
            <person name="Natvig D."/>
            <person name="Lalanne C."/>
            <person name="Gautier V."/>
            <person name="Ament-Velasquez S.L."/>
            <person name="Kruys A."/>
            <person name="Hutchinson M.I."/>
            <person name="Powell A.J."/>
            <person name="Barry K."/>
            <person name="Miller A.N."/>
            <person name="Grigoriev I.V."/>
            <person name="Debuchy R."/>
            <person name="Gladieux P."/>
            <person name="Thoren M.H."/>
            <person name="Johannesson H."/>
        </authorList>
    </citation>
    <scope>NUCLEOTIDE SEQUENCE</scope>
    <source>
        <strain evidence="7">PSN4</strain>
    </source>
</reference>
<evidence type="ECO:0000256" key="4">
    <source>
        <dbReference type="ARBA" id="ARBA00022833"/>
    </source>
</evidence>
<evidence type="ECO:0000313" key="7">
    <source>
        <dbReference type="EMBL" id="KAK1752702.1"/>
    </source>
</evidence>
<name>A0AAJ0B706_9PEZI</name>
<dbReference type="Gene3D" id="3.30.160.60">
    <property type="entry name" value="Classic Zinc Finger"/>
    <property type="match status" value="1"/>
</dbReference>